<evidence type="ECO:0000256" key="4">
    <source>
        <dbReference type="PROSITE-ProRule" id="PRU00433"/>
    </source>
</evidence>
<dbReference type="Pfam" id="PF23500">
    <property type="entry name" value="DUF7133"/>
    <property type="match status" value="1"/>
</dbReference>
<dbReference type="InterPro" id="IPR011042">
    <property type="entry name" value="6-blade_b-propeller_TolB-like"/>
</dbReference>
<comment type="caution">
    <text evidence="6">The sequence shown here is derived from an EMBL/GenBank/DDBJ whole genome shotgun (WGS) entry which is preliminary data.</text>
</comment>
<dbReference type="InterPro" id="IPR004155">
    <property type="entry name" value="PBS_lyase_HEAT"/>
</dbReference>
<feature type="domain" description="Cytochrome c" evidence="5">
    <location>
        <begin position="898"/>
        <end position="1035"/>
    </location>
</feature>
<dbReference type="NCBIfam" id="TIGR02604">
    <property type="entry name" value="Piru_Ver_Nterm"/>
    <property type="match status" value="1"/>
</dbReference>
<evidence type="ECO:0000313" key="7">
    <source>
        <dbReference type="Proteomes" id="UP000316598"/>
    </source>
</evidence>
<dbReference type="Proteomes" id="UP000316598">
    <property type="component" value="Unassembled WGS sequence"/>
</dbReference>
<evidence type="ECO:0000256" key="3">
    <source>
        <dbReference type="ARBA" id="ARBA00023004"/>
    </source>
</evidence>
<dbReference type="OrthoDB" id="9770043at2"/>
<dbReference type="Gene3D" id="2.120.10.30">
    <property type="entry name" value="TolB, C-terminal domain"/>
    <property type="match status" value="1"/>
</dbReference>
<accession>A0A5C5WT87</accession>
<dbReference type="PANTHER" id="PTHR33546:SF1">
    <property type="entry name" value="LARGE, MULTIFUNCTIONAL SECRETED PROTEIN"/>
    <property type="match status" value="1"/>
</dbReference>
<dbReference type="InterPro" id="IPR013427">
    <property type="entry name" value="Haem-bd_dom_put"/>
</dbReference>
<sequence>MRPFFVAVLVSFAGHAASHEPTSFDHSIGAIGFSIPDGFDIERIAGEPLIKWPIVADFDRDGNLVVAESGGVGTPIDAHNQKQLHKIIRLVDTDRDGSFDERIVVADQFAFPEGVLCVGDSILVAAPPQIWKLTDRDGDGVCEERSVWFDGGTVTYCANDLHGPYLGPDGWIYWCKGAFAKQSHMLVDGREIQSSASHIYRRKLDGGPIDMVVAGGMDNPVEVAFTSTGEPFFTSTYLVHPNNGKRDGIAHAVYGSLFGKDHSVIQDHIRTGDLMPVMTQLGAAAPSGLACLNRYDIVPFDSNGNDVLVAAQFNRQRVTAHRLIPMGSSFKTEDHDLLIADRIDFHPTDVVEDADGSLIVVDTGGWYDLCCPTSRVNQKTASGGIYRLSKRQESTTQTRQPVIWSTLTRNQNCELVLDSRPWVAREATLRLTDADIGKLRELAMIPRSSTASRLRCIGALTSLGSPAALNQIASFIDDPHVPVAIAAVRAISLHRDSRAVAKLVNLIDHDNLFLRRAAVEALGRAGDSDSILRLFSTDDEGDRHLAHSIAFALIALSRAHPELDLLQIASNDDEKRLALLAVSQIDNGSRLKPADVFALASSDDESLSNLAITVLAEHPAWAQELMPFLQTYWSDLNHHGDKLATLLSHWKYNPEIQDLIRDWIWSVSGIDDDPQRRIHETYLAEHFDKVSPPKLPAAWIEPLAHWLRSSEGRTKLALSIALSKVDADLATSEALIEAIGSLADQSAETGQKLRWLRCLPSGSGINETTTESVMVDAFSNLDHSDHDVAKEAMRRVSLSASAARKVLDSLASLPSLDLPIAIQAIKRLDDETLNLSLLKRLRELNSAKTLAPNYLTNAFKDSSPRVTSEAQETCEAIARPPVEIGDAVAVWQLKLVPGDPVKGLQIFHGTKAQCGACHTMGFVGGNVGPDLTRIGSSRTMEAMLEAILYPSQRLEQNYRSTKILTIDGEVLNGLVKRRTTAVVELQISADETKMISTDEIEDERPSEISVMPTGLAEQLSIEELSDLMALLQAAK</sequence>
<dbReference type="RefSeq" id="WP_146513326.1">
    <property type="nucleotide sequence ID" value="NZ_SJPI01000001.1"/>
</dbReference>
<evidence type="ECO:0000313" key="6">
    <source>
        <dbReference type="EMBL" id="TWT53042.1"/>
    </source>
</evidence>
<dbReference type="GO" id="GO:0046872">
    <property type="term" value="F:metal ion binding"/>
    <property type="evidence" value="ECO:0007669"/>
    <property type="project" value="UniProtKB-KW"/>
</dbReference>
<dbReference type="PROSITE" id="PS51007">
    <property type="entry name" value="CYTC"/>
    <property type="match status" value="1"/>
</dbReference>
<evidence type="ECO:0000256" key="2">
    <source>
        <dbReference type="ARBA" id="ARBA00022723"/>
    </source>
</evidence>
<dbReference type="GO" id="GO:0009055">
    <property type="term" value="F:electron transfer activity"/>
    <property type="evidence" value="ECO:0007669"/>
    <property type="project" value="InterPro"/>
</dbReference>
<dbReference type="Pfam" id="PF13646">
    <property type="entry name" value="HEAT_2"/>
    <property type="match status" value="1"/>
</dbReference>
<protein>
    <recommendedName>
        <fullName evidence="5">Cytochrome c domain-containing protein</fullName>
    </recommendedName>
</protein>
<dbReference type="AlphaFoldDB" id="A0A5C5WT87"/>
<keyword evidence="1 4" id="KW-0349">Heme</keyword>
<keyword evidence="3 4" id="KW-0408">Iron</keyword>
<dbReference type="SMART" id="SM00567">
    <property type="entry name" value="EZ_HEAT"/>
    <property type="match status" value="3"/>
</dbReference>
<dbReference type="GO" id="GO:0020037">
    <property type="term" value="F:heme binding"/>
    <property type="evidence" value="ECO:0007669"/>
    <property type="project" value="InterPro"/>
</dbReference>
<dbReference type="InterPro" id="IPR055557">
    <property type="entry name" value="DUF7133"/>
</dbReference>
<keyword evidence="2 4" id="KW-0479">Metal-binding</keyword>
<dbReference type="InterPro" id="IPR013428">
    <property type="entry name" value="Membrane-bound_put_N"/>
</dbReference>
<name>A0A5C5WT87_9BACT</name>
<dbReference type="PANTHER" id="PTHR33546">
    <property type="entry name" value="LARGE, MULTIFUNCTIONAL SECRETED PROTEIN-RELATED"/>
    <property type="match status" value="1"/>
</dbReference>
<dbReference type="InterPro" id="IPR036909">
    <property type="entry name" value="Cyt_c-like_dom_sf"/>
</dbReference>
<organism evidence="6 7">
    <name type="scientific">Rubripirellula amarantea</name>
    <dbReference type="NCBI Taxonomy" id="2527999"/>
    <lineage>
        <taxon>Bacteria</taxon>
        <taxon>Pseudomonadati</taxon>
        <taxon>Planctomycetota</taxon>
        <taxon>Planctomycetia</taxon>
        <taxon>Pirellulales</taxon>
        <taxon>Pirellulaceae</taxon>
        <taxon>Rubripirellula</taxon>
    </lineage>
</organism>
<keyword evidence="7" id="KW-1185">Reference proteome</keyword>
<dbReference type="InterPro" id="IPR009056">
    <property type="entry name" value="Cyt_c-like_dom"/>
</dbReference>
<dbReference type="Gene3D" id="1.25.10.10">
    <property type="entry name" value="Leucine-rich Repeat Variant"/>
    <property type="match status" value="1"/>
</dbReference>
<gene>
    <name evidence="6" type="ORF">Pla22_06700</name>
</gene>
<dbReference type="SUPFAM" id="SSF101898">
    <property type="entry name" value="NHL repeat"/>
    <property type="match status" value="1"/>
</dbReference>
<dbReference type="InterPro" id="IPR016024">
    <property type="entry name" value="ARM-type_fold"/>
</dbReference>
<dbReference type="InterPro" id="IPR011989">
    <property type="entry name" value="ARM-like"/>
</dbReference>
<proteinExistence type="predicted"/>
<dbReference type="NCBIfam" id="TIGR02603">
    <property type="entry name" value="CxxCH_TIGR02603"/>
    <property type="match status" value="1"/>
</dbReference>
<dbReference type="Gene3D" id="1.10.760.10">
    <property type="entry name" value="Cytochrome c-like domain"/>
    <property type="match status" value="1"/>
</dbReference>
<dbReference type="SUPFAM" id="SSF46626">
    <property type="entry name" value="Cytochrome c"/>
    <property type="match status" value="1"/>
</dbReference>
<reference evidence="6 7" key="1">
    <citation type="submission" date="2019-02" db="EMBL/GenBank/DDBJ databases">
        <title>Deep-cultivation of Planctomycetes and their phenomic and genomic characterization uncovers novel biology.</title>
        <authorList>
            <person name="Wiegand S."/>
            <person name="Jogler M."/>
            <person name="Boedeker C."/>
            <person name="Pinto D."/>
            <person name="Vollmers J."/>
            <person name="Rivas-Marin E."/>
            <person name="Kohn T."/>
            <person name="Peeters S.H."/>
            <person name="Heuer A."/>
            <person name="Rast P."/>
            <person name="Oberbeckmann S."/>
            <person name="Bunk B."/>
            <person name="Jeske O."/>
            <person name="Meyerdierks A."/>
            <person name="Storesund J.E."/>
            <person name="Kallscheuer N."/>
            <person name="Luecker S."/>
            <person name="Lage O.M."/>
            <person name="Pohl T."/>
            <person name="Merkel B.J."/>
            <person name="Hornburger P."/>
            <person name="Mueller R.-W."/>
            <person name="Bruemmer F."/>
            <person name="Labrenz M."/>
            <person name="Spormann A.M."/>
            <person name="Op Den Camp H."/>
            <person name="Overmann J."/>
            <person name="Amann R."/>
            <person name="Jetten M.S.M."/>
            <person name="Mascher T."/>
            <person name="Medema M.H."/>
            <person name="Devos D.P."/>
            <person name="Kaster A.-K."/>
            <person name="Ovreas L."/>
            <person name="Rohde M."/>
            <person name="Galperin M.Y."/>
            <person name="Jogler C."/>
        </authorList>
    </citation>
    <scope>NUCLEOTIDE SEQUENCE [LARGE SCALE GENOMIC DNA]</scope>
    <source>
        <strain evidence="6 7">Pla22</strain>
    </source>
</reference>
<evidence type="ECO:0000259" key="5">
    <source>
        <dbReference type="PROSITE" id="PS51007"/>
    </source>
</evidence>
<dbReference type="SUPFAM" id="SSF48371">
    <property type="entry name" value="ARM repeat"/>
    <property type="match status" value="2"/>
</dbReference>
<evidence type="ECO:0000256" key="1">
    <source>
        <dbReference type="ARBA" id="ARBA00022617"/>
    </source>
</evidence>
<dbReference type="EMBL" id="SJPI01000001">
    <property type="protein sequence ID" value="TWT53042.1"/>
    <property type="molecule type" value="Genomic_DNA"/>
</dbReference>